<evidence type="ECO:0000313" key="5">
    <source>
        <dbReference type="Proteomes" id="UP000593892"/>
    </source>
</evidence>
<organism evidence="4 5">
    <name type="scientific">Paludibaculum fermentans</name>
    <dbReference type="NCBI Taxonomy" id="1473598"/>
    <lineage>
        <taxon>Bacteria</taxon>
        <taxon>Pseudomonadati</taxon>
        <taxon>Acidobacteriota</taxon>
        <taxon>Terriglobia</taxon>
        <taxon>Bryobacterales</taxon>
        <taxon>Bryobacteraceae</taxon>
        <taxon>Paludibaculum</taxon>
    </lineage>
</organism>
<accession>A0A7S7SJR2</accession>
<dbReference type="InterPro" id="IPR029062">
    <property type="entry name" value="Class_I_gatase-like"/>
</dbReference>
<name>A0A7S7SJR2_PALFE</name>
<feature type="region of interest" description="Disordered" evidence="1">
    <location>
        <begin position="277"/>
        <end position="319"/>
    </location>
</feature>
<keyword evidence="5" id="KW-1185">Reference proteome</keyword>
<keyword evidence="2" id="KW-0732">Signal</keyword>
<feature type="chain" id="PRO_5032793792" evidence="2">
    <location>
        <begin position="23"/>
        <end position="319"/>
    </location>
</feature>
<evidence type="ECO:0000256" key="1">
    <source>
        <dbReference type="SAM" id="MobiDB-lite"/>
    </source>
</evidence>
<dbReference type="PANTHER" id="PTHR40469">
    <property type="entry name" value="SECRETED GLYCOSYL HYDROLASE"/>
    <property type="match status" value="1"/>
</dbReference>
<dbReference type="Proteomes" id="UP000593892">
    <property type="component" value="Chromosome"/>
</dbReference>
<evidence type="ECO:0000259" key="3">
    <source>
        <dbReference type="Pfam" id="PF06283"/>
    </source>
</evidence>
<dbReference type="RefSeq" id="WP_194450020.1">
    <property type="nucleotide sequence ID" value="NZ_CP063849.1"/>
</dbReference>
<dbReference type="Gene3D" id="3.40.50.880">
    <property type="match status" value="1"/>
</dbReference>
<feature type="compositionally biased region" description="Low complexity" evidence="1">
    <location>
        <begin position="307"/>
        <end position="319"/>
    </location>
</feature>
<feature type="signal peptide" evidence="2">
    <location>
        <begin position="1"/>
        <end position="22"/>
    </location>
</feature>
<evidence type="ECO:0000256" key="2">
    <source>
        <dbReference type="SAM" id="SignalP"/>
    </source>
</evidence>
<protein>
    <submittedName>
        <fullName evidence="4">ThuA domain-containing protein</fullName>
    </submittedName>
</protein>
<dbReference type="PANTHER" id="PTHR40469:SF2">
    <property type="entry name" value="GALACTOSE-BINDING DOMAIN-LIKE SUPERFAMILY PROTEIN"/>
    <property type="match status" value="1"/>
</dbReference>
<dbReference type="EMBL" id="CP063849">
    <property type="protein sequence ID" value="QOY88357.1"/>
    <property type="molecule type" value="Genomic_DNA"/>
</dbReference>
<dbReference type="SUPFAM" id="SSF52317">
    <property type="entry name" value="Class I glutamine amidotransferase-like"/>
    <property type="match status" value="1"/>
</dbReference>
<gene>
    <name evidence="4" type="ORF">IRI77_37450</name>
</gene>
<dbReference type="Pfam" id="PF06283">
    <property type="entry name" value="ThuA"/>
    <property type="match status" value="1"/>
</dbReference>
<proteinExistence type="predicted"/>
<dbReference type="KEGG" id="pfer:IRI77_37450"/>
<evidence type="ECO:0000313" key="4">
    <source>
        <dbReference type="EMBL" id="QOY88357.1"/>
    </source>
</evidence>
<dbReference type="InterPro" id="IPR029010">
    <property type="entry name" value="ThuA-like"/>
</dbReference>
<sequence>MKKSVLGLVLTGLFAWVVPATAAPPIRVMLLDGEQGGPYHAWQETTPYLKKMLGDAGIFSVDVVTAPPKGADFSTFKPEWSKYKVIVSNYDVPDERWPDSLKASFEEYIRNGGGLVSVHAADNAFPNWKEYNLMIGVGGWRGRNEKSGPHFYYENGKLVSDPAPGPAGQHGARLAYKVVNQVTDHPITKGLPKEWLHVPDELYANMRGPGENMTVLATAWSDPSNRGTNHHEPILMVLSYGKGRIFHTVMGHDLAALNCVGFIATYQRGTEWAATGKVKQKVPADFPTADKSSTRADYAPPAGWTSPGGRPRPAAAPAK</sequence>
<feature type="domain" description="ThuA-like" evidence="3">
    <location>
        <begin position="27"/>
        <end position="273"/>
    </location>
</feature>
<reference evidence="4 5" key="1">
    <citation type="submission" date="2020-10" db="EMBL/GenBank/DDBJ databases">
        <title>Complete genome sequence of Paludibaculum fermentans P105T, a facultatively anaerobic acidobacterium capable of dissimilatory Fe(III) reduction.</title>
        <authorList>
            <person name="Dedysh S.N."/>
            <person name="Beletsky A.V."/>
            <person name="Kulichevskaya I.S."/>
            <person name="Mardanov A.V."/>
            <person name="Ravin N.V."/>
        </authorList>
    </citation>
    <scope>NUCLEOTIDE SEQUENCE [LARGE SCALE GENOMIC DNA]</scope>
    <source>
        <strain evidence="4 5">P105</strain>
    </source>
</reference>
<dbReference type="AlphaFoldDB" id="A0A7S7SJR2"/>